<keyword evidence="2" id="KW-1185">Reference proteome</keyword>
<evidence type="ECO:0000313" key="1">
    <source>
        <dbReference type="EMBL" id="NNT72225.1"/>
    </source>
</evidence>
<dbReference type="PROSITE" id="PS51257">
    <property type="entry name" value="PROKAR_LIPOPROTEIN"/>
    <property type="match status" value="1"/>
</dbReference>
<proteinExistence type="predicted"/>
<reference evidence="1 2" key="1">
    <citation type="submission" date="2020-05" db="EMBL/GenBank/DDBJ databases">
        <title>Draft genome of Flavobacterium sp. IMCC34852.</title>
        <authorList>
            <person name="Song J."/>
            <person name="Cho J.-C."/>
        </authorList>
    </citation>
    <scope>NUCLEOTIDE SEQUENCE [LARGE SCALE GENOMIC DNA]</scope>
    <source>
        <strain evidence="1 2">IMCC34852</strain>
    </source>
</reference>
<dbReference type="EMBL" id="JABEVX010000004">
    <property type="protein sequence ID" value="NNT72225.1"/>
    <property type="molecule type" value="Genomic_DNA"/>
</dbReference>
<organism evidence="1 2">
    <name type="scientific">Flavobacterium rivulicola</name>
    <dbReference type="NCBI Taxonomy" id="2732161"/>
    <lineage>
        <taxon>Bacteria</taxon>
        <taxon>Pseudomonadati</taxon>
        <taxon>Bacteroidota</taxon>
        <taxon>Flavobacteriia</taxon>
        <taxon>Flavobacteriales</taxon>
        <taxon>Flavobacteriaceae</taxon>
        <taxon>Flavobacterium</taxon>
    </lineage>
</organism>
<dbReference type="Proteomes" id="UP000536509">
    <property type="component" value="Unassembled WGS sequence"/>
</dbReference>
<accession>A0A7Y3VYZ9</accession>
<name>A0A7Y3VYZ9_9FLAO</name>
<evidence type="ECO:0000313" key="2">
    <source>
        <dbReference type="Proteomes" id="UP000536509"/>
    </source>
</evidence>
<protein>
    <recommendedName>
        <fullName evidence="3">Lipocalin-like domain-containing protein</fullName>
    </recommendedName>
</protein>
<comment type="caution">
    <text evidence="1">The sequence shown here is derived from an EMBL/GenBank/DDBJ whole genome shotgun (WGS) entry which is preliminary data.</text>
</comment>
<evidence type="ECO:0008006" key="3">
    <source>
        <dbReference type="Google" id="ProtNLM"/>
    </source>
</evidence>
<sequence>MRRIAFVFLTFLLISCQADVKKEDLTKLNGYWEIKQVTLANGENKDYKVNETIDFFEVKNNAGFRQKVMPQFDGTYKTNGIKECIIVLQKKSAFFIEYKTNYRQWKEEIITLEDSTLVLKNKQNLIYTYKKFKPFSLK</sequence>
<gene>
    <name evidence="1" type="ORF">HKT18_08375</name>
</gene>
<dbReference type="AlphaFoldDB" id="A0A7Y3VYZ9"/>
<dbReference type="RefSeq" id="WP_171222407.1">
    <property type="nucleotide sequence ID" value="NZ_CP121446.1"/>
</dbReference>